<accession>A0A9P6R1V4</accession>
<comment type="caution">
    <text evidence="3">The sequence shown here is derived from an EMBL/GenBank/DDBJ whole genome shotgun (WGS) entry which is preliminary data.</text>
</comment>
<reference evidence="3" key="1">
    <citation type="journal article" date="2020" name="Fungal Divers.">
        <title>Resolving the Mortierellaceae phylogeny through synthesis of multi-gene phylogenetics and phylogenomics.</title>
        <authorList>
            <person name="Vandepol N."/>
            <person name="Liber J."/>
            <person name="Desiro A."/>
            <person name="Na H."/>
            <person name="Kennedy M."/>
            <person name="Barry K."/>
            <person name="Grigoriev I.V."/>
            <person name="Miller A.N."/>
            <person name="O'Donnell K."/>
            <person name="Stajich J.E."/>
            <person name="Bonito G."/>
        </authorList>
    </citation>
    <scope>NUCLEOTIDE SEQUENCE</scope>
    <source>
        <strain evidence="3">NVP60</strain>
    </source>
</reference>
<evidence type="ECO:0000256" key="1">
    <source>
        <dbReference type="SAM" id="Coils"/>
    </source>
</evidence>
<gene>
    <name evidence="3" type="ORF">BGZ97_013301</name>
</gene>
<keyword evidence="1" id="KW-0175">Coiled coil</keyword>
<dbReference type="Gene3D" id="6.10.250.3110">
    <property type="match status" value="1"/>
</dbReference>
<feature type="region of interest" description="Disordered" evidence="2">
    <location>
        <begin position="403"/>
        <end position="427"/>
    </location>
</feature>
<dbReference type="Proteomes" id="UP000823405">
    <property type="component" value="Unassembled WGS sequence"/>
</dbReference>
<organism evidence="3 4">
    <name type="scientific">Linnemannia gamsii</name>
    <dbReference type="NCBI Taxonomy" id="64522"/>
    <lineage>
        <taxon>Eukaryota</taxon>
        <taxon>Fungi</taxon>
        <taxon>Fungi incertae sedis</taxon>
        <taxon>Mucoromycota</taxon>
        <taxon>Mortierellomycotina</taxon>
        <taxon>Mortierellomycetes</taxon>
        <taxon>Mortierellales</taxon>
        <taxon>Mortierellaceae</taxon>
        <taxon>Linnemannia</taxon>
    </lineage>
</organism>
<evidence type="ECO:0000313" key="3">
    <source>
        <dbReference type="EMBL" id="KAG0308687.1"/>
    </source>
</evidence>
<keyword evidence="4" id="KW-1185">Reference proteome</keyword>
<dbReference type="EMBL" id="JAAAIN010000981">
    <property type="protein sequence ID" value="KAG0308687.1"/>
    <property type="molecule type" value="Genomic_DNA"/>
</dbReference>
<feature type="region of interest" description="Disordered" evidence="2">
    <location>
        <begin position="670"/>
        <end position="810"/>
    </location>
</feature>
<feature type="region of interest" description="Disordered" evidence="2">
    <location>
        <begin position="458"/>
        <end position="510"/>
    </location>
</feature>
<proteinExistence type="predicted"/>
<evidence type="ECO:0000256" key="2">
    <source>
        <dbReference type="SAM" id="MobiDB-lite"/>
    </source>
</evidence>
<name>A0A9P6R1V4_9FUNG</name>
<dbReference type="OrthoDB" id="5585416at2759"/>
<protein>
    <submittedName>
        <fullName evidence="3">Uncharacterized protein</fullName>
    </submittedName>
</protein>
<dbReference type="SUPFAM" id="SSF57997">
    <property type="entry name" value="Tropomyosin"/>
    <property type="match status" value="1"/>
</dbReference>
<feature type="compositionally biased region" description="Low complexity" evidence="2">
    <location>
        <begin position="613"/>
        <end position="633"/>
    </location>
</feature>
<feature type="region of interest" description="Disordered" evidence="2">
    <location>
        <begin position="305"/>
        <end position="328"/>
    </location>
</feature>
<feature type="region of interest" description="Disordered" evidence="2">
    <location>
        <begin position="582"/>
        <end position="636"/>
    </location>
</feature>
<feature type="compositionally biased region" description="Low complexity" evidence="2">
    <location>
        <begin position="714"/>
        <end position="745"/>
    </location>
</feature>
<evidence type="ECO:0000313" key="4">
    <source>
        <dbReference type="Proteomes" id="UP000823405"/>
    </source>
</evidence>
<dbReference type="AlphaFoldDB" id="A0A9P6R1V4"/>
<feature type="compositionally biased region" description="Low complexity" evidence="2">
    <location>
        <begin position="769"/>
        <end position="790"/>
    </location>
</feature>
<sequence>MPLLVYCIFNSTYQRTLTVHSTFDIPAGKEHEQLQEYDDDLLAHVDHIHDPAVLKRLLIQKEQERQGLSLNLDMAARLGLDLHQQLQRCEIESAAKLQSLQDENLALQSKANQSQELSYQLAHSEHEVKELRGKNRFLQRELDTCRQELKTFRKDLDQLSEHMTQISAEMFDAKNKVNSYARRLGEVEQELVQTKELNVNLQAQLDNALQKQKQTQSSTTQVVKMIQSDLGRVFSDRDTMRLTLEELETRQMQCEGKVVEMMTNTREYAQLLEEAQETIHTMRIESDMEGRGWSGRGQHAAIWDNKTGEQPVSGGDRPRNSRQLTASPTSISRYGSAALRDELDPMFNAGSWDRHHPGGVSSLEQELALGTLDRELAGGFPRGLDEEMQGFQYGGSLEDELRGFNNPAGSLGDELRGSGHGSSLQDELRGFHHGMSLDQELRGFDHGESLEQELAAAQDPISESAPGSLASELAAQEKSPESSVAGDIPTDAASEEAADEEISRKSMDEEEDTYVAYIPQRFSLSAELHQRLEENNILQTVLTGRATWNVHSTIGITSAHSPNQNTPTTFRDIGRTLSMMTLPNQTSLPHPKNRIPSPLSSPKFPPASKANESSSTRSVSSSGSNAGSLQGSSITDPSEVQNIMGLKYLLSASSSADLSNVITKTHTKTPVANVPSPLREKKMTTRLQVPQATVKEKHGPPSPTKDGRGSTLPSAAKSSATTTATTSTATATSTSSSITATTTTSGRPTPSRPIAFGSAVRGARSGRKSTSPASSWSSSSSTSSIPRRPSLAPNAGSFNSGKPKPPTTNN</sequence>
<feature type="coiled-coil region" evidence="1">
    <location>
        <begin position="97"/>
        <end position="218"/>
    </location>
</feature>